<dbReference type="EMBL" id="JAUIRO010000004">
    <property type="protein sequence ID" value="KAK0718050.1"/>
    <property type="molecule type" value="Genomic_DNA"/>
</dbReference>
<reference evidence="1" key="1">
    <citation type="submission" date="2023-06" db="EMBL/GenBank/DDBJ databases">
        <title>Genome-scale phylogeny and comparative genomics of the fungal order Sordariales.</title>
        <authorList>
            <consortium name="Lawrence Berkeley National Laboratory"/>
            <person name="Hensen N."/>
            <person name="Bonometti L."/>
            <person name="Westerberg I."/>
            <person name="Brannstrom I.O."/>
            <person name="Guillou S."/>
            <person name="Cros-Aarteil S."/>
            <person name="Calhoun S."/>
            <person name="Haridas S."/>
            <person name="Kuo A."/>
            <person name="Mondo S."/>
            <person name="Pangilinan J."/>
            <person name="Riley R."/>
            <person name="LaButti K."/>
            <person name="Andreopoulos B."/>
            <person name="Lipzen A."/>
            <person name="Chen C."/>
            <person name="Yanf M."/>
            <person name="Daum C."/>
            <person name="Ng V."/>
            <person name="Clum A."/>
            <person name="Steindorff A."/>
            <person name="Ohm R."/>
            <person name="Martin F."/>
            <person name="Silar P."/>
            <person name="Natvig D."/>
            <person name="Lalanne C."/>
            <person name="Gautier V."/>
            <person name="Ament-velasquez S.L."/>
            <person name="Kruys A."/>
            <person name="Hutchinson M.I."/>
            <person name="Powell A.J."/>
            <person name="Barry K."/>
            <person name="Miller A.N."/>
            <person name="Grigoriev I.V."/>
            <person name="Debuchy R."/>
            <person name="Gladieux P."/>
            <person name="Thoren M.H."/>
            <person name="Johannesson H."/>
        </authorList>
    </citation>
    <scope>NUCLEOTIDE SEQUENCE</scope>
    <source>
        <strain evidence="1">SMH2392-1A</strain>
    </source>
</reference>
<dbReference type="RefSeq" id="XP_060296843.1">
    <property type="nucleotide sequence ID" value="XM_060443930.1"/>
</dbReference>
<organism evidence="1 2">
    <name type="scientific">Lasiosphaeria miniovina</name>
    <dbReference type="NCBI Taxonomy" id="1954250"/>
    <lineage>
        <taxon>Eukaryota</taxon>
        <taxon>Fungi</taxon>
        <taxon>Dikarya</taxon>
        <taxon>Ascomycota</taxon>
        <taxon>Pezizomycotina</taxon>
        <taxon>Sordariomycetes</taxon>
        <taxon>Sordariomycetidae</taxon>
        <taxon>Sordariales</taxon>
        <taxon>Lasiosphaeriaceae</taxon>
        <taxon>Lasiosphaeria</taxon>
    </lineage>
</organism>
<proteinExistence type="predicted"/>
<accession>A0AA40ALL8</accession>
<comment type="caution">
    <text evidence="1">The sequence shown here is derived from an EMBL/GenBank/DDBJ whole genome shotgun (WGS) entry which is preliminary data.</text>
</comment>
<dbReference type="GeneID" id="85327200"/>
<dbReference type="AlphaFoldDB" id="A0AA40ALL8"/>
<evidence type="ECO:0000313" key="2">
    <source>
        <dbReference type="Proteomes" id="UP001172101"/>
    </source>
</evidence>
<dbReference type="Proteomes" id="UP001172101">
    <property type="component" value="Unassembled WGS sequence"/>
</dbReference>
<dbReference type="PANTHER" id="PTHR10622:SF12">
    <property type="entry name" value="HET DOMAIN-CONTAINING PROTEIN"/>
    <property type="match status" value="1"/>
</dbReference>
<evidence type="ECO:0000313" key="1">
    <source>
        <dbReference type="EMBL" id="KAK0718050.1"/>
    </source>
</evidence>
<protein>
    <recommendedName>
        <fullName evidence="3">Heterokaryon incompatibility domain-containing protein</fullName>
    </recommendedName>
</protein>
<evidence type="ECO:0008006" key="3">
    <source>
        <dbReference type="Google" id="ProtNLM"/>
    </source>
</evidence>
<dbReference type="PANTHER" id="PTHR10622">
    <property type="entry name" value="HET DOMAIN-CONTAINING PROTEIN"/>
    <property type="match status" value="1"/>
</dbReference>
<keyword evidence="2" id="KW-1185">Reference proteome</keyword>
<gene>
    <name evidence="1" type="ORF">B0T26DRAFT_741149</name>
</gene>
<name>A0AA40ALL8_9PEZI</name>
<sequence length="208" mass="23470">MHLLHCAWDRSSSPWTLSISLHVCISSVPPPYAILSHRWAANLEDEVTFDDMMAGAADQKSDRCYAYLEDVRSIPGLLGHAFEWELGSSAWFSRGWTLQELLAPAEVEFFAQGLRPVGRKTNMTQLLSQISRIAERALLFGVDVYQASVAEKISWAANSITTRPEDRAYSLMGLFGVNMPTLYGEGHHAFKRLQHEIMRLTNHQSIFT</sequence>